<organism evidence="1 2">
    <name type="scientific">Blautia obeum</name>
    <dbReference type="NCBI Taxonomy" id="40520"/>
    <lineage>
        <taxon>Bacteria</taxon>
        <taxon>Bacillati</taxon>
        <taxon>Bacillota</taxon>
        <taxon>Clostridia</taxon>
        <taxon>Lachnospirales</taxon>
        <taxon>Lachnospiraceae</taxon>
        <taxon>Blautia</taxon>
    </lineage>
</organism>
<evidence type="ECO:0000313" key="1">
    <source>
        <dbReference type="EMBL" id="CUN84015.1"/>
    </source>
</evidence>
<dbReference type="Proteomes" id="UP000095447">
    <property type="component" value="Unassembled WGS sequence"/>
</dbReference>
<proteinExistence type="predicted"/>
<gene>
    <name evidence="1" type="ORF">ERS852395_01475</name>
</gene>
<dbReference type="RefSeq" id="WP_055053221.1">
    <property type="nucleotide sequence ID" value="NZ_CYZA01000006.1"/>
</dbReference>
<name>A0A174A973_9FIRM</name>
<dbReference type="EMBL" id="CYZA01000006">
    <property type="protein sequence ID" value="CUN84015.1"/>
    <property type="molecule type" value="Genomic_DNA"/>
</dbReference>
<reference evidence="1 2" key="1">
    <citation type="submission" date="2015-09" db="EMBL/GenBank/DDBJ databases">
        <authorList>
            <consortium name="Pathogen Informatics"/>
        </authorList>
    </citation>
    <scope>NUCLEOTIDE SEQUENCE [LARGE SCALE GENOMIC DNA]</scope>
    <source>
        <strain evidence="1 2">2789STDY5608838</strain>
    </source>
</reference>
<sequence>MYYIKVLHKIPFDIIEWEEYTYFDSIEARQHYIDEIFNPILYDADHCYIVKQGNANWFKGVLTPDD</sequence>
<protein>
    <submittedName>
        <fullName evidence="1">Uncharacterized protein</fullName>
    </submittedName>
</protein>
<evidence type="ECO:0000313" key="2">
    <source>
        <dbReference type="Proteomes" id="UP000095447"/>
    </source>
</evidence>
<accession>A0A174A973</accession>
<dbReference type="AlphaFoldDB" id="A0A174A973"/>